<dbReference type="Proteomes" id="UP000006250">
    <property type="component" value="Unassembled WGS sequence"/>
</dbReference>
<dbReference type="GO" id="GO:0006281">
    <property type="term" value="P:DNA repair"/>
    <property type="evidence" value="ECO:0007669"/>
    <property type="project" value="UniProtKB-KW"/>
</dbReference>
<feature type="domain" description="Peptidase S24/S26A/S26B/S26C" evidence="8">
    <location>
        <begin position="19"/>
        <end position="135"/>
    </location>
</feature>
<keyword evidence="4 7" id="KW-0068">Autocatalytic cleavage</keyword>
<comment type="similarity">
    <text evidence="1 7">Belongs to the peptidase S24 family.</text>
</comment>
<dbReference type="NCBIfam" id="NF007621">
    <property type="entry name" value="PRK10276.1"/>
    <property type="match status" value="1"/>
</dbReference>
<dbReference type="Gene3D" id="2.10.109.10">
    <property type="entry name" value="Umud Fragment, subunit A"/>
    <property type="match status" value="1"/>
</dbReference>
<dbReference type="InterPro" id="IPR050077">
    <property type="entry name" value="LexA_repressor"/>
</dbReference>
<dbReference type="GO" id="GO:0016787">
    <property type="term" value="F:hydrolase activity"/>
    <property type="evidence" value="ECO:0007669"/>
    <property type="project" value="UniProtKB-KW"/>
</dbReference>
<dbReference type="MEROPS" id="S24.003"/>
<gene>
    <name evidence="9" type="ORF">DesfrDRAFT_0041</name>
</gene>
<evidence type="ECO:0000259" key="8">
    <source>
        <dbReference type="Pfam" id="PF00717"/>
    </source>
</evidence>
<dbReference type="GO" id="GO:0003677">
    <property type="term" value="F:DNA binding"/>
    <property type="evidence" value="ECO:0007669"/>
    <property type="project" value="InterPro"/>
</dbReference>
<sequence length="142" mass="15655">MRPQLPPIPLEARTSQPLPFYLTPVSAGFPSPAEDYLDQALDLNDLCIAHPAATFYVRASGESMRGAGIQSGDILVVDRAEEARPGRIVIAAVDGELTVKRLKHMDGRLFLAPENDAYKPIEIRPESSFEIWGVVTFVIHRT</sequence>
<dbReference type="SUPFAM" id="SSF51306">
    <property type="entry name" value="LexA/Signal peptidase"/>
    <property type="match status" value="1"/>
</dbReference>
<evidence type="ECO:0000256" key="3">
    <source>
        <dbReference type="ARBA" id="ARBA00022801"/>
    </source>
</evidence>
<dbReference type="Pfam" id="PF00717">
    <property type="entry name" value="Peptidase_S24"/>
    <property type="match status" value="1"/>
</dbReference>
<dbReference type="OrthoDB" id="9802364at2"/>
<keyword evidence="6" id="KW-0742">SOS response</keyword>
<protein>
    <submittedName>
        <fullName evidence="9">Peptidase S24/S26A/S26B, conserved region</fullName>
    </submittedName>
</protein>
<dbReference type="InterPro" id="IPR015927">
    <property type="entry name" value="Peptidase_S24_S26A/B/C"/>
</dbReference>
<dbReference type="InterPro" id="IPR036286">
    <property type="entry name" value="LexA/Signal_pep-like_sf"/>
</dbReference>
<evidence type="ECO:0000313" key="9">
    <source>
        <dbReference type="EMBL" id="EFL52993.1"/>
    </source>
</evidence>
<dbReference type="PANTHER" id="PTHR33516:SF2">
    <property type="entry name" value="LEXA REPRESSOR-RELATED"/>
    <property type="match status" value="1"/>
</dbReference>
<dbReference type="GO" id="GO:0009432">
    <property type="term" value="P:SOS response"/>
    <property type="evidence" value="ECO:0007669"/>
    <property type="project" value="UniProtKB-KW"/>
</dbReference>
<dbReference type="RefSeq" id="WP_005989964.1">
    <property type="nucleotide sequence ID" value="NZ_AECZ01000001.1"/>
</dbReference>
<keyword evidence="3 7" id="KW-0378">Hydrolase</keyword>
<keyword evidence="10" id="KW-1185">Reference proteome</keyword>
<evidence type="ECO:0000313" key="10">
    <source>
        <dbReference type="Proteomes" id="UP000006250"/>
    </source>
</evidence>
<dbReference type="PANTHER" id="PTHR33516">
    <property type="entry name" value="LEXA REPRESSOR"/>
    <property type="match status" value="1"/>
</dbReference>
<dbReference type="PRINTS" id="PR00726">
    <property type="entry name" value="LEXASERPTASE"/>
</dbReference>
<dbReference type="CDD" id="cd06529">
    <property type="entry name" value="S24_LexA-like"/>
    <property type="match status" value="1"/>
</dbReference>
<dbReference type="GO" id="GO:0006355">
    <property type="term" value="P:regulation of DNA-templated transcription"/>
    <property type="evidence" value="ECO:0007669"/>
    <property type="project" value="InterPro"/>
</dbReference>
<name>E1JQZ2_SOLFR</name>
<evidence type="ECO:0000256" key="2">
    <source>
        <dbReference type="ARBA" id="ARBA00022763"/>
    </source>
</evidence>
<dbReference type="InterPro" id="IPR039418">
    <property type="entry name" value="LexA-like"/>
</dbReference>
<evidence type="ECO:0000256" key="6">
    <source>
        <dbReference type="ARBA" id="ARBA00023236"/>
    </source>
</evidence>
<evidence type="ECO:0000256" key="7">
    <source>
        <dbReference type="RuleBase" id="RU003991"/>
    </source>
</evidence>
<dbReference type="InterPro" id="IPR006197">
    <property type="entry name" value="Peptidase_S24_LexA"/>
</dbReference>
<evidence type="ECO:0000256" key="5">
    <source>
        <dbReference type="ARBA" id="ARBA00023204"/>
    </source>
</evidence>
<keyword evidence="2" id="KW-0227">DNA damage</keyword>
<organism evidence="9 10">
    <name type="scientific">Solidesulfovibrio fructosivorans JJ]</name>
    <dbReference type="NCBI Taxonomy" id="596151"/>
    <lineage>
        <taxon>Bacteria</taxon>
        <taxon>Pseudomonadati</taxon>
        <taxon>Thermodesulfobacteriota</taxon>
        <taxon>Desulfovibrionia</taxon>
        <taxon>Desulfovibrionales</taxon>
        <taxon>Desulfovibrionaceae</taxon>
        <taxon>Solidesulfovibrio</taxon>
    </lineage>
</organism>
<dbReference type="AlphaFoldDB" id="E1JQZ2"/>
<dbReference type="eggNOG" id="COG1974">
    <property type="taxonomic scope" value="Bacteria"/>
</dbReference>
<accession>E1JQZ2</accession>
<proteinExistence type="inferred from homology"/>
<comment type="caution">
    <text evidence="9">The sequence shown here is derived from an EMBL/GenBank/DDBJ whole genome shotgun (WGS) entry which is preliminary data.</text>
</comment>
<evidence type="ECO:0000256" key="4">
    <source>
        <dbReference type="ARBA" id="ARBA00022813"/>
    </source>
</evidence>
<dbReference type="EMBL" id="AECZ01000001">
    <property type="protein sequence ID" value="EFL52993.1"/>
    <property type="molecule type" value="Genomic_DNA"/>
</dbReference>
<keyword evidence="5" id="KW-0234">DNA repair</keyword>
<evidence type="ECO:0000256" key="1">
    <source>
        <dbReference type="ARBA" id="ARBA00007484"/>
    </source>
</evidence>
<reference evidence="9 10" key="1">
    <citation type="submission" date="2010-08" db="EMBL/GenBank/DDBJ databases">
        <title>The draft genome of Desulfovibrio fructosovorans JJ.</title>
        <authorList>
            <consortium name="US DOE Joint Genome Institute (JGI-PGF)"/>
            <person name="Lucas S."/>
            <person name="Copeland A."/>
            <person name="Lapidus A."/>
            <person name="Cheng J.-F."/>
            <person name="Bruce D."/>
            <person name="Goodwin L."/>
            <person name="Pitluck S."/>
            <person name="Land M.L."/>
            <person name="Hauser L."/>
            <person name="Chang Y.-J."/>
            <person name="Jeffries C."/>
            <person name="Wall J.D."/>
            <person name="Stahl D.A."/>
            <person name="Arkin A.P."/>
            <person name="Dehal P."/>
            <person name="Stolyar S.M."/>
            <person name="Hazen T.C."/>
            <person name="Woyke T.J."/>
        </authorList>
    </citation>
    <scope>NUCLEOTIDE SEQUENCE [LARGE SCALE GENOMIC DNA]</scope>
    <source>
        <strain evidence="9 10">JJ</strain>
    </source>
</reference>
<dbReference type="STRING" id="596151.DesfrDRAFT_0041"/>